<keyword evidence="3 4" id="KW-0413">Isomerase</keyword>
<dbReference type="GO" id="GO:0016853">
    <property type="term" value="F:isomerase activity"/>
    <property type="evidence" value="ECO:0007669"/>
    <property type="project" value="UniProtKB-KW"/>
</dbReference>
<gene>
    <name evidence="6" type="ORF">I6G29_11815</name>
</gene>
<evidence type="ECO:0000256" key="3">
    <source>
        <dbReference type="ARBA" id="ARBA00023235"/>
    </source>
</evidence>
<dbReference type="EC" id="5.2.1.8" evidence="4"/>
<comment type="similarity">
    <text evidence="1 4">Belongs to the cyclophilin-type PPIase family.</text>
</comment>
<reference evidence="6 7" key="1">
    <citation type="submission" date="2020-12" db="EMBL/GenBank/DDBJ databases">
        <title>FDA dAtabase for Regulatory Grade micrObial Sequences (FDA-ARGOS): Supporting development and validation of Infectious Disease Dx tests.</title>
        <authorList>
            <person name="Sproer C."/>
            <person name="Gronow S."/>
            <person name="Severitt S."/>
            <person name="Schroder I."/>
            <person name="Tallon L."/>
            <person name="Sadzewicz L."/>
            <person name="Zhao X."/>
            <person name="Boylan J."/>
            <person name="Ott S."/>
            <person name="Bowen H."/>
            <person name="Vavikolanu K."/>
            <person name="Mehta A."/>
            <person name="Aluvathingal J."/>
            <person name="Nadendla S."/>
            <person name="Lowell S."/>
            <person name="Myers T."/>
            <person name="Yan Y."/>
            <person name="Sichtig H."/>
        </authorList>
    </citation>
    <scope>NUCLEOTIDE SEQUENCE [LARGE SCALE GENOMIC DNA]</scope>
    <source>
        <strain evidence="6 7">FDAARGOS_872</strain>
    </source>
</reference>
<feature type="chain" id="PRO_5045010782" description="Peptidyl-prolyl cis-trans isomerase" evidence="4">
    <location>
        <begin position="20"/>
        <end position="204"/>
    </location>
</feature>
<dbReference type="CDD" id="cd01920">
    <property type="entry name" value="cyclophilin_EcCYP_like"/>
    <property type="match status" value="1"/>
</dbReference>
<comment type="catalytic activity">
    <reaction evidence="4">
        <text>[protein]-peptidylproline (omega=180) = [protein]-peptidylproline (omega=0)</text>
        <dbReference type="Rhea" id="RHEA:16237"/>
        <dbReference type="Rhea" id="RHEA-COMP:10747"/>
        <dbReference type="Rhea" id="RHEA-COMP:10748"/>
        <dbReference type="ChEBI" id="CHEBI:83833"/>
        <dbReference type="ChEBI" id="CHEBI:83834"/>
        <dbReference type="EC" id="5.2.1.8"/>
    </reaction>
</comment>
<protein>
    <recommendedName>
        <fullName evidence="4">Peptidyl-prolyl cis-trans isomerase</fullName>
        <shortName evidence="4">PPIase</shortName>
        <ecNumber evidence="4">5.2.1.8</ecNumber>
    </recommendedName>
</protein>
<dbReference type="PROSITE" id="PS50072">
    <property type="entry name" value="CSA_PPIASE_2"/>
    <property type="match status" value="1"/>
</dbReference>
<dbReference type="InterPro" id="IPR029000">
    <property type="entry name" value="Cyclophilin-like_dom_sf"/>
</dbReference>
<dbReference type="InterPro" id="IPR044665">
    <property type="entry name" value="E_coli_cyclophilin_A-like"/>
</dbReference>
<keyword evidence="4" id="KW-0732">Signal</keyword>
<dbReference type="Proteomes" id="UP000594903">
    <property type="component" value="Chromosome"/>
</dbReference>
<dbReference type="InterPro" id="IPR002130">
    <property type="entry name" value="Cyclophilin-type_PPIase_dom"/>
</dbReference>
<dbReference type="EMBL" id="CP065725">
    <property type="protein sequence ID" value="QPT41449.1"/>
    <property type="molecule type" value="Genomic_DNA"/>
</dbReference>
<keyword evidence="2 4" id="KW-0697">Rotamase</keyword>
<proteinExistence type="inferred from homology"/>
<evidence type="ECO:0000313" key="6">
    <source>
        <dbReference type="EMBL" id="QPT41449.1"/>
    </source>
</evidence>
<dbReference type="Pfam" id="PF00160">
    <property type="entry name" value="Pro_isomerase"/>
    <property type="match status" value="1"/>
</dbReference>
<sequence>MLKSGRLVALTMAATLAMAPIGMAFSQTDNQKDLSSMSNTRVKLITNKGDIVLELDGEKAPVTTENFLNYVKEGFYTNVIFHRVIPNFMIQGGGFEPGMKEKNTNAPIKNEADNGLKNDKYTIAMARTQDPHSASAQFFINSNNNDFLNFTAPTTQGWGYAVFGKVVEGTEVVDSIEKVATGTRGFHGDVPREDIIIESAEIIE</sequence>
<feature type="signal peptide" evidence="4">
    <location>
        <begin position="1"/>
        <end position="19"/>
    </location>
</feature>
<dbReference type="SUPFAM" id="SSF50891">
    <property type="entry name" value="Cyclophilin-like"/>
    <property type="match status" value="1"/>
</dbReference>
<dbReference type="PRINTS" id="PR00153">
    <property type="entry name" value="CSAPPISMRASE"/>
</dbReference>
<dbReference type="PANTHER" id="PTHR43246">
    <property type="entry name" value="PEPTIDYL-PROLYL CIS-TRANS ISOMERASE CYP38, CHLOROPLASTIC"/>
    <property type="match status" value="1"/>
</dbReference>
<comment type="function">
    <text evidence="4">PPIases accelerate the folding of proteins. It catalyzes the cis-trans isomerization of proline imidic peptide bonds in oligopeptides.</text>
</comment>
<dbReference type="Gene3D" id="2.40.100.10">
    <property type="entry name" value="Cyclophilin-like"/>
    <property type="match status" value="1"/>
</dbReference>
<dbReference type="InterPro" id="IPR020892">
    <property type="entry name" value="Cyclophilin-type_PPIase_CS"/>
</dbReference>
<dbReference type="PROSITE" id="PS00170">
    <property type="entry name" value="CSA_PPIASE_1"/>
    <property type="match status" value="1"/>
</dbReference>
<evidence type="ECO:0000259" key="5">
    <source>
        <dbReference type="PROSITE" id="PS50072"/>
    </source>
</evidence>
<keyword evidence="7" id="KW-1185">Reference proteome</keyword>
<evidence type="ECO:0000256" key="1">
    <source>
        <dbReference type="ARBA" id="ARBA00007365"/>
    </source>
</evidence>
<evidence type="ECO:0000256" key="2">
    <source>
        <dbReference type="ARBA" id="ARBA00023110"/>
    </source>
</evidence>
<evidence type="ECO:0000313" key="7">
    <source>
        <dbReference type="Proteomes" id="UP000594903"/>
    </source>
</evidence>
<name>A0A7T3BT88_9BURK</name>
<feature type="domain" description="PPIase cyclophilin-type" evidence="5">
    <location>
        <begin position="49"/>
        <end position="202"/>
    </location>
</feature>
<accession>A0A7T3BT88</accession>
<organism evidence="6 7">
    <name type="scientific">Oligella ureolytica</name>
    <dbReference type="NCBI Taxonomy" id="90244"/>
    <lineage>
        <taxon>Bacteria</taxon>
        <taxon>Pseudomonadati</taxon>
        <taxon>Pseudomonadota</taxon>
        <taxon>Betaproteobacteria</taxon>
        <taxon>Burkholderiales</taxon>
        <taxon>Alcaligenaceae</taxon>
        <taxon>Oligella</taxon>
    </lineage>
</organism>
<evidence type="ECO:0000256" key="4">
    <source>
        <dbReference type="RuleBase" id="RU363019"/>
    </source>
</evidence>